<keyword evidence="2" id="KW-0696">RNA-directed RNA polymerase</keyword>
<dbReference type="GO" id="GO:0006351">
    <property type="term" value="P:DNA-templated transcription"/>
    <property type="evidence" value="ECO:0007669"/>
    <property type="project" value="InterPro"/>
</dbReference>
<dbReference type="Pfam" id="PF01443">
    <property type="entry name" value="Viral_helicase1"/>
    <property type="match status" value="1"/>
</dbReference>
<dbReference type="GO" id="GO:0016556">
    <property type="term" value="P:mRNA modification"/>
    <property type="evidence" value="ECO:0007669"/>
    <property type="project" value="InterPro"/>
</dbReference>
<keyword evidence="9" id="KW-0347">Helicase</keyword>
<dbReference type="GO" id="GO:0019082">
    <property type="term" value="P:viral protein processing"/>
    <property type="evidence" value="ECO:0007669"/>
    <property type="project" value="InterPro"/>
</dbReference>
<feature type="compositionally biased region" description="Pro residues" evidence="16">
    <location>
        <begin position="841"/>
        <end position="860"/>
    </location>
</feature>
<evidence type="ECO:0000256" key="6">
    <source>
        <dbReference type="ARBA" id="ARBA00022723"/>
    </source>
</evidence>
<keyword evidence="5" id="KW-0548">Nucleotidyltransferase</keyword>
<dbReference type="PROSITE" id="PS51743">
    <property type="entry name" value="ALPHAVIRUS_MT"/>
    <property type="match status" value="1"/>
</dbReference>
<evidence type="ECO:0000256" key="15">
    <source>
        <dbReference type="ARBA" id="ARBA00045149"/>
    </source>
</evidence>
<dbReference type="InterPro" id="IPR027351">
    <property type="entry name" value="(+)RNA_virus_helicase_core_dom"/>
</dbReference>
<organismHost>
    <name type="scientific">Chlorocebus aethiops</name>
    <name type="common">Green monkey</name>
    <name type="synonym">Cercopithecus aethiops</name>
    <dbReference type="NCBI Taxonomy" id="9534"/>
</organismHost>
<evidence type="ECO:0000259" key="19">
    <source>
        <dbReference type="PROSITE" id="PS51657"/>
    </source>
</evidence>
<organismHost>
    <name type="scientific">Cercopithecus hamlyni</name>
    <name type="common">Owl-faced monkey</name>
    <name type="synonym">Hamlyn's monkey</name>
    <dbReference type="NCBI Taxonomy" id="9536"/>
</organismHost>
<dbReference type="InterPro" id="IPR008748">
    <property type="entry name" value="Hepatitis-E_Cys-pept"/>
</dbReference>
<evidence type="ECO:0000256" key="4">
    <source>
        <dbReference type="ARBA" id="ARBA00022679"/>
    </source>
</evidence>
<evidence type="ECO:0000256" key="7">
    <source>
        <dbReference type="ARBA" id="ARBA00022741"/>
    </source>
</evidence>
<dbReference type="PROSITE" id="PS51657">
    <property type="entry name" value="PSRV_HELICASE"/>
    <property type="match status" value="1"/>
</dbReference>
<keyword evidence="6" id="KW-0479">Metal-binding</keyword>
<evidence type="ECO:0000256" key="11">
    <source>
        <dbReference type="ARBA" id="ARBA00022833"/>
    </source>
</evidence>
<dbReference type="GO" id="GO:0003968">
    <property type="term" value="F:RNA-directed RNA polymerase activity"/>
    <property type="evidence" value="ECO:0007669"/>
    <property type="project" value="UniProtKB-KW"/>
</dbReference>
<evidence type="ECO:0000259" key="18">
    <source>
        <dbReference type="PROSITE" id="PS51154"/>
    </source>
</evidence>
<keyword evidence="14" id="KW-1015">Disulfide bond</keyword>
<feature type="region of interest" description="Disordered" evidence="16">
    <location>
        <begin position="831"/>
        <end position="882"/>
    </location>
</feature>
<dbReference type="InterPro" id="IPR027417">
    <property type="entry name" value="P-loop_NTPase"/>
</dbReference>
<dbReference type="InterPro" id="IPR002589">
    <property type="entry name" value="Macro_dom"/>
</dbReference>
<dbReference type="InterPro" id="IPR002588">
    <property type="entry name" value="Alphavirus-like_MT_dom"/>
</dbReference>
<dbReference type="SUPFAM" id="SSF56672">
    <property type="entry name" value="DNA/RNA polymerases"/>
    <property type="match status" value="1"/>
</dbReference>
<proteinExistence type="predicted"/>
<keyword evidence="13" id="KW-0693">Viral RNA replication</keyword>
<keyword evidence="3" id="KW-0645">Protease</keyword>
<dbReference type="InterPro" id="IPR001788">
    <property type="entry name" value="RNA-dep_RNA_pol_alsuvir"/>
</dbReference>
<dbReference type="CDD" id="cd21557">
    <property type="entry name" value="Macro_X_Nsp3-like"/>
    <property type="match status" value="1"/>
</dbReference>
<protein>
    <submittedName>
        <fullName evidence="21">Polyprotein</fullName>
    </submittedName>
</protein>
<dbReference type="Pfam" id="PF01660">
    <property type="entry name" value="Vmethyltransf"/>
    <property type="match status" value="1"/>
</dbReference>
<dbReference type="InterPro" id="IPR047307">
    <property type="entry name" value="Hepeviridae_RdRp"/>
</dbReference>
<dbReference type="SUPFAM" id="SSF52540">
    <property type="entry name" value="P-loop containing nucleoside triphosphate hydrolases"/>
    <property type="match status" value="2"/>
</dbReference>
<dbReference type="GO" id="GO:0008234">
    <property type="term" value="F:cysteine-type peptidase activity"/>
    <property type="evidence" value="ECO:0007669"/>
    <property type="project" value="UniProtKB-KW"/>
</dbReference>
<evidence type="ECO:0000256" key="2">
    <source>
        <dbReference type="ARBA" id="ARBA00022484"/>
    </source>
</evidence>
<organismHost>
    <name type="scientific">Macaca</name>
    <name type="common">macaques</name>
    <dbReference type="NCBI Taxonomy" id="9539"/>
</organismHost>
<sequence length="1640" mass="180618">METHQYVAATGVNTAREAQATAAAATAFANAQVVRPFLSHSQASLLVELFSPLQLVFEPAVSWSHPVQRVIHDFLETYVRRKAGPCLEVGAHPRSINEHANVIHRCFLPPDGRDMQRWRDCPRRGPANNIRRCILTGRQASDLSFCTRGFERCRHYAEVGVAFYSLHDLHPREVARAMRAHGMHTLYAVMHLPAEALLPDGVYTTRAYTARNLEGRLIVTYEGDTSAGYNHDRKTIRTWVKATRVRGCCALVIERVRAIGCHFVLRMTTVTNPCPMPYTPYPRATTIYVRSLFSAGGSAGLLGPPPLMCEKSRSTYHCVPVDIWDRLMLFGATLDDEAFCCSRLMTYLRGISFKVTVGTVVANEGWTTDEYALTAVVVASYLTICHQRWIRTQGISMGIRRLAREHQQGLLFRLGEWLLAKVCGPKETFVPGRQLQFYRQCRNWVSAGFYVDLRELCFDREYVCPCLPLERPLRKGCGCLARKLKQVCGCFMSDAVEVLEDSLEDLTADLYPGPEVYEPQGLDNWTIRALTDAFHQAARRALSAGSKLANWPEIGLAFLLAPIGLVFRGEPVPGPAGRRLENGPYWGDAPPPSATPDELPYQTPVSPDGPPPPASWTPGPISPRYTLPTPIEYRGHPPRSAGFWEVTPDPAAESPLSRHSSLCSVALEPARNPPVQPVQRQLLELLPDGAAIYEGDLFSSNCYWLVNAANAQHVPGGGVCGAFYGRFPEAFDRTQFVHPNGSTAAYTVTPRPIIHAVAPDYRRRRDPAALQVAYQECLYRQETAAYCLLGSGIYQVPPEESMQAWFDNHLPGDEMYLLPAMTSWYRAWRGKTTTGAGGAHAPPPPPPPPPPHPTPPPPGPAVAGSDGGGGGGGPQSGPPAHILVVTPGLANTANLALQQESEGPFGKFVGNSHVPPGPVRYRFVAGVPGSGKSVGVRREDCDLVIVPTNQLKAQWRARGFPVMTPHVGLQHAKGKRLVVDEAPTVPPHLLLCYMTSASDVVLLGDPRQIPAIDFESKGLIPAMQLNLEPTEWRLQSHRCPRDVCHLLSADYPGMTTTNPIVRSLIFTGQGQGQKLVFTQAAKAMHPGAITVHEAQGSTFNTTTLIVTNDARGLLAASRAHCIVALTRHTDKCYVLDGPGLLKELGVTDSILHNFYLTQPVEVQARPAAVEKPERVANLQDIDMVPPAPPDVALHQMAEAFGHRPLEVRAVVPLCPTLEQGKLYTPFSLSGREQVTVLALSSTVHCRMAAPAHRLAVLSTLVGRYGKETKLWHDDVEVMRESLRTLVPSLSGVRVTTCELAELVEAMVARGQDGTAVLDLDFSDKACTRITFFQKDCNKFTTDEPVQHGKVGQGISAWSKTLVALFGPWFRAIEKTIVDNAPEWCFYGDCYTQERFEAAVAGAKACRVFENDFSEFDSTQNNYSLGLECLLMKEAGAPEWLWRLYHLLRSAWVLQAPQESLRGRWKKHSGEPGTLLWNTVWNMAVIMHCYRFDGLAVAAFKGDDSIVCCRFYQQEPRAAALITGCGLKLKVNFGDVGSYAGLLVACGLGVTPDVVRFLGRLSEKNWGPVKERREDLEQSVRDFVAKLRNVTALSCLLATRFYKLEPGLALNAVAGLKAIAEGRMELKEYTWPVLQLEGKKE</sequence>
<name>A0A7G1HKJ6_HEV</name>
<organismHost>
    <name type="scientific">Callithrix</name>
    <dbReference type="NCBI Taxonomy" id="9481"/>
</organismHost>
<evidence type="ECO:0000256" key="13">
    <source>
        <dbReference type="ARBA" id="ARBA00022953"/>
    </source>
</evidence>
<keyword evidence="4" id="KW-0808">Transferase</keyword>
<dbReference type="SUPFAM" id="SSF52949">
    <property type="entry name" value="Macro domain-like"/>
    <property type="match status" value="1"/>
</dbReference>
<dbReference type="Pfam" id="PF01661">
    <property type="entry name" value="Macro"/>
    <property type="match status" value="1"/>
</dbReference>
<evidence type="ECO:0000256" key="10">
    <source>
        <dbReference type="ARBA" id="ARBA00022807"/>
    </source>
</evidence>
<dbReference type="GO" id="GO:0006396">
    <property type="term" value="P:RNA processing"/>
    <property type="evidence" value="ECO:0007669"/>
    <property type="project" value="InterPro"/>
</dbReference>
<organismHost>
    <name type="scientific">Sus scrofa</name>
    <name type="common">Pig</name>
    <dbReference type="NCBI Taxonomy" id="9823"/>
</organismHost>
<dbReference type="CDD" id="cd23259">
    <property type="entry name" value="Hepeviridae_RdRp"/>
    <property type="match status" value="1"/>
</dbReference>
<dbReference type="GO" id="GO:0004386">
    <property type="term" value="F:helicase activity"/>
    <property type="evidence" value="ECO:0007669"/>
    <property type="project" value="UniProtKB-KW"/>
</dbReference>
<organismHost>
    <name type="scientific">Mus musculus</name>
    <name type="common">Mouse</name>
    <dbReference type="NCBI Taxonomy" id="10090"/>
</organismHost>
<organismHost>
    <name type="scientific">Pan troglodytes</name>
    <name type="common">Chimpanzee</name>
    <dbReference type="NCBI Taxonomy" id="9598"/>
</organismHost>
<dbReference type="InterPro" id="IPR007094">
    <property type="entry name" value="RNA-dir_pol_PSvirus"/>
</dbReference>
<dbReference type="InterPro" id="IPR043472">
    <property type="entry name" value="Macro_dom-like"/>
</dbReference>
<organism evidence="21">
    <name type="scientific">Hepatitis E virus</name>
    <name type="common">HEV</name>
    <dbReference type="NCBI Taxonomy" id="1678143"/>
    <lineage>
        <taxon>Viruses</taxon>
        <taxon>Riboviria</taxon>
        <taxon>Orthornavirae</taxon>
        <taxon>Kitrinoviricota</taxon>
        <taxon>Alsuviricetes</taxon>
        <taxon>Hepelivirales</taxon>
        <taxon>Hepeviridae</taxon>
        <taxon>Orthohepevirinae</taxon>
        <taxon>Paslahepevirus</taxon>
    </lineage>
</organism>
<dbReference type="GO" id="GO:0005524">
    <property type="term" value="F:ATP binding"/>
    <property type="evidence" value="ECO:0007669"/>
    <property type="project" value="UniProtKB-KW"/>
</dbReference>
<keyword evidence="12" id="KW-0067">ATP-binding</keyword>
<feature type="compositionally biased region" description="Gly residues" evidence="16">
    <location>
        <begin position="865"/>
        <end position="875"/>
    </location>
</feature>
<evidence type="ECO:0000256" key="9">
    <source>
        <dbReference type="ARBA" id="ARBA00022806"/>
    </source>
</evidence>
<dbReference type="SMART" id="SM00506">
    <property type="entry name" value="A1pp"/>
    <property type="match status" value="1"/>
</dbReference>
<accession>A0A7G1HKJ6</accession>
<comment type="function">
    <text evidence="15">Methyltransferase: Displays a capping enzyme activity. This function is necessary since all viral RNAs are synthesized in the cytoplasm, and host capping enzymes are restricted to the nucleus. The enzymatic reaction involves a covalent link between 7-methyl-GMP and the methyltransferase, whereas eukaryotic capping enzymes form a covalent complex only with GMP. Methyltransferase catalyzes transfer of a methyl group from S-adenosylmethionine to GTP and GDP to yield m(7)GTP or m(7)GDP. GDP is a better substrate than GTP. This enzyme also displays guanylyltransferase activity to form a covalent complex, methyltransferase-m(7)GMP, from which 7-methyl-GMP is transferred to the mRNA to create the cap structure.</text>
</comment>
<evidence type="ECO:0000259" key="20">
    <source>
        <dbReference type="PROSITE" id="PS51743"/>
    </source>
</evidence>
<evidence type="ECO:0000259" key="17">
    <source>
        <dbReference type="PROSITE" id="PS50507"/>
    </source>
</evidence>
<dbReference type="CDD" id="cd18809">
    <property type="entry name" value="SF1_C_RecD"/>
    <property type="match status" value="1"/>
</dbReference>
<evidence type="ECO:0000256" key="3">
    <source>
        <dbReference type="ARBA" id="ARBA00022670"/>
    </source>
</evidence>
<dbReference type="GO" id="GO:0039694">
    <property type="term" value="P:viral RNA genome replication"/>
    <property type="evidence" value="ECO:0007669"/>
    <property type="project" value="InterPro"/>
</dbReference>
<dbReference type="GO" id="GO:0046872">
    <property type="term" value="F:metal ion binding"/>
    <property type="evidence" value="ECO:0007669"/>
    <property type="project" value="UniProtKB-KW"/>
</dbReference>
<dbReference type="PROSITE" id="PS51154">
    <property type="entry name" value="MACRO"/>
    <property type="match status" value="1"/>
</dbReference>
<organismHost>
    <name type="scientific">Bandicota bengalensis</name>
    <name type="common">lesser bandicoot rat</name>
    <dbReference type="NCBI Taxonomy" id="69079"/>
</organismHost>
<feature type="region of interest" description="Disordered" evidence="16">
    <location>
        <begin position="576"/>
        <end position="621"/>
    </location>
</feature>
<evidence type="ECO:0000256" key="5">
    <source>
        <dbReference type="ARBA" id="ARBA00022695"/>
    </source>
</evidence>
<dbReference type="InterPro" id="IPR044371">
    <property type="entry name" value="Macro_X_NSP3-like"/>
</dbReference>
<dbReference type="Gene3D" id="3.40.220.10">
    <property type="entry name" value="Leucine Aminopeptidase, subunit E, domain 1"/>
    <property type="match status" value="1"/>
</dbReference>
<evidence type="ECO:0000256" key="14">
    <source>
        <dbReference type="ARBA" id="ARBA00023157"/>
    </source>
</evidence>
<feature type="domain" description="Alphavirus-like MT" evidence="20">
    <location>
        <begin position="56"/>
        <end position="240"/>
    </location>
</feature>
<dbReference type="GO" id="GO:0003723">
    <property type="term" value="F:RNA binding"/>
    <property type="evidence" value="ECO:0007669"/>
    <property type="project" value="InterPro"/>
</dbReference>
<dbReference type="InterPro" id="IPR043502">
    <property type="entry name" value="DNA/RNA_pol_sf"/>
</dbReference>
<organismHost>
    <name type="scientific">Gallus gallus</name>
    <name type="common">Chicken</name>
    <dbReference type="NCBI Taxonomy" id="9031"/>
</organismHost>
<feature type="domain" description="(+)RNA virus helicase C-terminal" evidence="19">
    <location>
        <begin position="885"/>
        <end position="1167"/>
    </location>
</feature>
<evidence type="ECO:0000313" key="21">
    <source>
        <dbReference type="EMBL" id="BCG49798.1"/>
    </source>
</evidence>
<dbReference type="GO" id="GO:0008174">
    <property type="term" value="F:mRNA methyltransferase activity"/>
    <property type="evidence" value="ECO:0007669"/>
    <property type="project" value="UniProtKB-UniRule"/>
</dbReference>
<keyword evidence="7" id="KW-0547">Nucleotide-binding</keyword>
<dbReference type="PROSITE" id="PS50507">
    <property type="entry name" value="RDRP_SSRNA_POS"/>
    <property type="match status" value="1"/>
</dbReference>
<organismHost>
    <name type="scientific">Saimiri</name>
    <name type="common">squirrel monkeys</name>
    <dbReference type="NCBI Taxonomy" id="9520"/>
</organismHost>
<feature type="domain" description="Macro" evidence="18">
    <location>
        <begin position="677"/>
        <end position="825"/>
    </location>
</feature>
<comment type="cofactor">
    <cofactor evidence="1">
        <name>Mg(2+)</name>
        <dbReference type="ChEBI" id="CHEBI:18420"/>
    </cofactor>
</comment>
<dbReference type="Pfam" id="PF05417">
    <property type="entry name" value="Peptidase_C41"/>
    <property type="match status" value="1"/>
</dbReference>
<evidence type="ECO:0000256" key="8">
    <source>
        <dbReference type="ARBA" id="ARBA00022801"/>
    </source>
</evidence>
<keyword evidence="11" id="KW-0862">Zinc</keyword>
<evidence type="ECO:0000256" key="16">
    <source>
        <dbReference type="SAM" id="MobiDB-lite"/>
    </source>
</evidence>
<dbReference type="Pfam" id="PF00978">
    <property type="entry name" value="RdRP_2"/>
    <property type="match status" value="1"/>
</dbReference>
<evidence type="ECO:0000256" key="1">
    <source>
        <dbReference type="ARBA" id="ARBA00001946"/>
    </source>
</evidence>
<keyword evidence="10" id="KW-0788">Thiol protease</keyword>
<dbReference type="EMBL" id="LC549187">
    <property type="protein sequence ID" value="BCG49798.1"/>
    <property type="molecule type" value="Genomic_RNA"/>
</dbReference>
<keyword evidence="8" id="KW-0378">Hydrolase</keyword>
<feature type="domain" description="RdRp catalytic" evidence="17">
    <location>
        <begin position="1405"/>
        <end position="1516"/>
    </location>
</feature>
<dbReference type="Gene3D" id="3.40.50.300">
    <property type="entry name" value="P-loop containing nucleotide triphosphate hydrolases"/>
    <property type="match status" value="2"/>
</dbReference>
<dbReference type="GO" id="GO:0006508">
    <property type="term" value="P:proteolysis"/>
    <property type="evidence" value="ECO:0007669"/>
    <property type="project" value="UniProtKB-KW"/>
</dbReference>
<reference evidence="21" key="1">
    <citation type="journal article" date="2020" name="Viruses">
        <title>Characterization of a Novel Rat Hepatitis E Virus Isolated from an Asian Musk Shrew (Suncus murinus).</title>
        <authorList>
            <person name="Bai H."/>
            <person name="Li W."/>
            <person name="Guan D."/>
            <person name="Su J."/>
            <person name="Ke C."/>
            <person name="Ami Y."/>
            <person name="Suzaki Y."/>
            <person name="Takeda N."/>
            <person name="Muramatsu M."/>
            <person name="Li T.C."/>
        </authorList>
    </citation>
    <scope>NUCLEOTIDE SEQUENCE</scope>
    <source>
        <strain evidence="21">S1129c1</strain>
    </source>
</reference>
<organismHost>
    <name type="scientific">Homo sapiens</name>
    <name type="common">Human</name>
    <dbReference type="NCBI Taxonomy" id="9606"/>
</organismHost>
<evidence type="ECO:0000256" key="12">
    <source>
        <dbReference type="ARBA" id="ARBA00022840"/>
    </source>
</evidence>